<reference evidence="3" key="1">
    <citation type="journal article" date="2023" name="Int. J. Syst. Evol. Microbiol.">
        <title>Mesoterricola silvestris gen. nov., sp. nov., Mesoterricola sediminis sp. nov., Geothrix oryzae sp. nov., Geothrix edaphica sp. nov., Geothrix rubra sp. nov., and Geothrix limicola sp. nov., six novel members of Acidobacteriota isolated from soils.</title>
        <authorList>
            <person name="Itoh H."/>
            <person name="Sugisawa Y."/>
            <person name="Mise K."/>
            <person name="Xu Z."/>
            <person name="Kuniyasu M."/>
            <person name="Ushijima N."/>
            <person name="Kawano K."/>
            <person name="Kobayashi E."/>
            <person name="Shiratori Y."/>
            <person name="Masuda Y."/>
            <person name="Senoo K."/>
        </authorList>
    </citation>
    <scope>NUCLEOTIDE SEQUENCE [LARGE SCALE GENOMIC DNA]</scope>
    <source>
        <strain evidence="3">W79</strain>
    </source>
</reference>
<dbReference type="GO" id="GO:0004029">
    <property type="term" value="F:aldehyde dehydrogenase (NAD+) activity"/>
    <property type="evidence" value="ECO:0007669"/>
    <property type="project" value="TreeGrafter"/>
</dbReference>
<dbReference type="EMBL" id="AP027080">
    <property type="protein sequence ID" value="BDU74141.1"/>
    <property type="molecule type" value="Genomic_DNA"/>
</dbReference>
<dbReference type="Pfam" id="PF01370">
    <property type="entry name" value="Epimerase"/>
    <property type="match status" value="1"/>
</dbReference>
<dbReference type="PANTHER" id="PTHR48079:SF6">
    <property type="entry name" value="NAD(P)-BINDING DOMAIN-CONTAINING PROTEIN-RELATED"/>
    <property type="match status" value="1"/>
</dbReference>
<evidence type="ECO:0000313" key="3">
    <source>
        <dbReference type="Proteomes" id="UP001238179"/>
    </source>
</evidence>
<dbReference type="CDD" id="cd05262">
    <property type="entry name" value="SDR_a7"/>
    <property type="match status" value="1"/>
</dbReference>
<proteinExistence type="predicted"/>
<dbReference type="InterPro" id="IPR001509">
    <property type="entry name" value="Epimerase_deHydtase"/>
</dbReference>
<sequence>MRVFVTGATGFVGSVVVEELRRAGHEVLGLARSKSGAAGLRGAGVRVQAGSLEDLESLRAGARWADGVIHTAFNHDFSKFAANCDLDRRAIETLGEVLAGSARPLLVTGGLGLLVRGRAANEADPAPAPGEAYPRASEAAAMALAERGVRASIVRLPPSVHGAGDHGFVPMLIQLARRKGVSAHIGEGLNRWSAVHRLDAARVFRLALERAGRGERFHAVGDEGIPFRDLARRIGEGLKVPVVAKEGDEVAEHFAWFAGFAAMEGAATALETRRNLGWSPEQPGLLEDLEPAGYFAG</sequence>
<accession>A0AA48GJH5</accession>
<organism evidence="2 3">
    <name type="scientific">Mesoterricola silvestris</name>
    <dbReference type="NCBI Taxonomy" id="2927979"/>
    <lineage>
        <taxon>Bacteria</taxon>
        <taxon>Pseudomonadati</taxon>
        <taxon>Acidobacteriota</taxon>
        <taxon>Holophagae</taxon>
        <taxon>Holophagales</taxon>
        <taxon>Holophagaceae</taxon>
        <taxon>Mesoterricola</taxon>
    </lineage>
</organism>
<keyword evidence="3" id="KW-1185">Reference proteome</keyword>
<dbReference type="Proteomes" id="UP001238179">
    <property type="component" value="Chromosome"/>
</dbReference>
<name>A0AA48GJH5_9BACT</name>
<feature type="domain" description="NAD-dependent epimerase/dehydratase" evidence="1">
    <location>
        <begin position="3"/>
        <end position="215"/>
    </location>
</feature>
<dbReference type="GO" id="GO:0005737">
    <property type="term" value="C:cytoplasm"/>
    <property type="evidence" value="ECO:0007669"/>
    <property type="project" value="TreeGrafter"/>
</dbReference>
<dbReference type="SUPFAM" id="SSF51735">
    <property type="entry name" value="NAD(P)-binding Rossmann-fold domains"/>
    <property type="match status" value="1"/>
</dbReference>
<dbReference type="KEGG" id="msil:METEAL_33150"/>
<dbReference type="RefSeq" id="WP_316412811.1">
    <property type="nucleotide sequence ID" value="NZ_AP027080.1"/>
</dbReference>
<evidence type="ECO:0000259" key="1">
    <source>
        <dbReference type="Pfam" id="PF01370"/>
    </source>
</evidence>
<dbReference type="InterPro" id="IPR036291">
    <property type="entry name" value="NAD(P)-bd_dom_sf"/>
</dbReference>
<protein>
    <submittedName>
        <fullName evidence="2">3-beta hydroxysteroid dehydrogenase</fullName>
    </submittedName>
</protein>
<gene>
    <name evidence="2" type="ORF">METEAL_33150</name>
</gene>
<dbReference type="InterPro" id="IPR051783">
    <property type="entry name" value="NAD(P)-dependent_oxidoreduct"/>
</dbReference>
<dbReference type="PANTHER" id="PTHR48079">
    <property type="entry name" value="PROTEIN YEEZ"/>
    <property type="match status" value="1"/>
</dbReference>
<dbReference type="AlphaFoldDB" id="A0AA48GJH5"/>
<evidence type="ECO:0000313" key="2">
    <source>
        <dbReference type="EMBL" id="BDU74141.1"/>
    </source>
</evidence>
<dbReference type="Gene3D" id="3.40.50.720">
    <property type="entry name" value="NAD(P)-binding Rossmann-like Domain"/>
    <property type="match status" value="1"/>
</dbReference>